<evidence type="ECO:0000313" key="3">
    <source>
        <dbReference type="Proteomes" id="UP001500767"/>
    </source>
</evidence>
<dbReference type="EMBL" id="BAAAYR010000001">
    <property type="protein sequence ID" value="GAA3562676.1"/>
    <property type="molecule type" value="Genomic_DNA"/>
</dbReference>
<evidence type="ECO:0000256" key="1">
    <source>
        <dbReference type="SAM" id="MobiDB-lite"/>
    </source>
</evidence>
<reference evidence="3" key="1">
    <citation type="journal article" date="2019" name="Int. J. Syst. Evol. Microbiol.">
        <title>The Global Catalogue of Microorganisms (GCM) 10K type strain sequencing project: providing services to taxonomists for standard genome sequencing and annotation.</title>
        <authorList>
            <consortium name="The Broad Institute Genomics Platform"/>
            <consortium name="The Broad Institute Genome Sequencing Center for Infectious Disease"/>
            <person name="Wu L."/>
            <person name="Ma J."/>
        </authorList>
    </citation>
    <scope>NUCLEOTIDE SEQUENCE [LARGE SCALE GENOMIC DNA]</scope>
    <source>
        <strain evidence="3">JCM 16540</strain>
    </source>
</reference>
<dbReference type="Proteomes" id="UP001500767">
    <property type="component" value="Unassembled WGS sequence"/>
</dbReference>
<organism evidence="2 3">
    <name type="scientific">Microlunatus spumicola</name>
    <dbReference type="NCBI Taxonomy" id="81499"/>
    <lineage>
        <taxon>Bacteria</taxon>
        <taxon>Bacillati</taxon>
        <taxon>Actinomycetota</taxon>
        <taxon>Actinomycetes</taxon>
        <taxon>Propionibacteriales</taxon>
        <taxon>Propionibacteriaceae</taxon>
        <taxon>Microlunatus</taxon>
    </lineage>
</organism>
<name>A0ABP6X9T6_9ACTN</name>
<protein>
    <submittedName>
        <fullName evidence="2">Uncharacterized protein</fullName>
    </submittedName>
</protein>
<sequence>MTRWRRAASASLRLGVGPGLRPEGSRTSGVGSGAAVADDPLLWGVVLRRKIATACLSLVPRGPRGPDRPGSLPS</sequence>
<comment type="caution">
    <text evidence="2">The sequence shown here is derived from an EMBL/GenBank/DDBJ whole genome shotgun (WGS) entry which is preliminary data.</text>
</comment>
<accession>A0ABP6X9T6</accession>
<evidence type="ECO:0000313" key="2">
    <source>
        <dbReference type="EMBL" id="GAA3562676.1"/>
    </source>
</evidence>
<keyword evidence="3" id="KW-1185">Reference proteome</keyword>
<proteinExistence type="predicted"/>
<feature type="region of interest" description="Disordered" evidence="1">
    <location>
        <begin position="15"/>
        <end position="34"/>
    </location>
</feature>
<gene>
    <name evidence="2" type="ORF">GCM10022197_17860</name>
</gene>